<organism evidence="1 2">
    <name type="scientific">Pleurodeles waltl</name>
    <name type="common">Iberian ribbed newt</name>
    <dbReference type="NCBI Taxonomy" id="8319"/>
    <lineage>
        <taxon>Eukaryota</taxon>
        <taxon>Metazoa</taxon>
        <taxon>Chordata</taxon>
        <taxon>Craniata</taxon>
        <taxon>Vertebrata</taxon>
        <taxon>Euteleostomi</taxon>
        <taxon>Amphibia</taxon>
        <taxon>Batrachia</taxon>
        <taxon>Caudata</taxon>
        <taxon>Salamandroidea</taxon>
        <taxon>Salamandridae</taxon>
        <taxon>Pleurodelinae</taxon>
        <taxon>Pleurodeles</taxon>
    </lineage>
</organism>
<proteinExistence type="predicted"/>
<dbReference type="Proteomes" id="UP001066276">
    <property type="component" value="Chromosome 8"/>
</dbReference>
<evidence type="ECO:0000313" key="1">
    <source>
        <dbReference type="EMBL" id="KAJ1119618.1"/>
    </source>
</evidence>
<reference evidence="1" key="1">
    <citation type="journal article" date="2022" name="bioRxiv">
        <title>Sequencing and chromosome-scale assembly of the giantPleurodeles waltlgenome.</title>
        <authorList>
            <person name="Brown T."/>
            <person name="Elewa A."/>
            <person name="Iarovenko S."/>
            <person name="Subramanian E."/>
            <person name="Araus A.J."/>
            <person name="Petzold A."/>
            <person name="Susuki M."/>
            <person name="Suzuki K.-i.T."/>
            <person name="Hayashi T."/>
            <person name="Toyoda A."/>
            <person name="Oliveira C."/>
            <person name="Osipova E."/>
            <person name="Leigh N.D."/>
            <person name="Simon A."/>
            <person name="Yun M.H."/>
        </authorList>
    </citation>
    <scope>NUCLEOTIDE SEQUENCE</scope>
    <source>
        <strain evidence="1">20211129_DDA</strain>
        <tissue evidence="1">Liver</tissue>
    </source>
</reference>
<keyword evidence="2" id="KW-1185">Reference proteome</keyword>
<accession>A0AAV7NU41</accession>
<name>A0AAV7NU41_PLEWA</name>
<comment type="caution">
    <text evidence="1">The sequence shown here is derived from an EMBL/GenBank/DDBJ whole genome shotgun (WGS) entry which is preliminary data.</text>
</comment>
<sequence length="67" mass="7132">MHLGTGVERKPVNCNVIPGSENGCADYLSTSSHSVEASSDDGSDEDKENYIVAAVDLPQMGTFSLRE</sequence>
<gene>
    <name evidence="1" type="ORF">NDU88_007803</name>
</gene>
<dbReference type="EMBL" id="JANPWB010000012">
    <property type="protein sequence ID" value="KAJ1119618.1"/>
    <property type="molecule type" value="Genomic_DNA"/>
</dbReference>
<dbReference type="AlphaFoldDB" id="A0AAV7NU41"/>
<evidence type="ECO:0000313" key="2">
    <source>
        <dbReference type="Proteomes" id="UP001066276"/>
    </source>
</evidence>
<protein>
    <submittedName>
        <fullName evidence="1">Uncharacterized protein</fullName>
    </submittedName>
</protein>